<evidence type="ECO:0000256" key="8">
    <source>
        <dbReference type="SAM" id="Phobius"/>
    </source>
</evidence>
<keyword evidence="5 6" id="KW-0408">Iron</keyword>
<sequence>MGTLLNSSSSFQTHEALPGVQTNPKRLNLFILLSSVLLVYFISSSIYRLRFHPLSKYPGPPLAATTIKQYEYHFVKGDFVQWIHTLHDRYGDVVRYSPNHLSFTTPQAWKDIYGHRTVSRQANPKNKAFKQPPMDGHCSVIAEEDESLHGRQRKIFSHAFSDRALMEQEGLIGHYIDQLIELIRKRVSNDPNGNPALEMVQLYNWATFDIIGDLTFGEPLDNLANGKNSPWIDLIFTNFKGLQISQVLQHYQILSWLMYMCTPKRVLEEGDTHARNSRDSVTRRLEKKNTARPDIWGLVLKHEGENRMPRGQMDANSFLFMLAGSETTATLLSGATWLLMKNRDKYDKLVKEVRSVDKESNLTADRVRHMKYLVAVLEEALRWYPPVPIGLQRDIPKGGNRVLEDLLPEKTVVSVPSYSTSHSPHNFLHPDKFVPERWIFEETEYKEYHEYDKREALQPFSTGPRNCLGKKHVNTPNIHVRNSRLTVHSFLHSLAYYEMRAILARVIFNFDLKLCPESDNWGVGQKNWTLWDKPKLMVRVIERK</sequence>
<keyword evidence="7" id="KW-0560">Oxidoreductase</keyword>
<dbReference type="Pfam" id="PF00067">
    <property type="entry name" value="p450"/>
    <property type="match status" value="1"/>
</dbReference>
<evidence type="ECO:0000256" key="4">
    <source>
        <dbReference type="ARBA" id="ARBA00022723"/>
    </source>
</evidence>
<dbReference type="InterPro" id="IPR002401">
    <property type="entry name" value="Cyt_P450_E_grp-I"/>
</dbReference>
<dbReference type="SUPFAM" id="SSF48264">
    <property type="entry name" value="Cytochrome P450"/>
    <property type="match status" value="1"/>
</dbReference>
<dbReference type="CDD" id="cd11058">
    <property type="entry name" value="CYP60B-like"/>
    <property type="match status" value="1"/>
</dbReference>
<proteinExistence type="inferred from homology"/>
<keyword evidence="8" id="KW-1133">Transmembrane helix</keyword>
<organism evidence="9 10">
    <name type="scientific">Zopfia rhizophila CBS 207.26</name>
    <dbReference type="NCBI Taxonomy" id="1314779"/>
    <lineage>
        <taxon>Eukaryota</taxon>
        <taxon>Fungi</taxon>
        <taxon>Dikarya</taxon>
        <taxon>Ascomycota</taxon>
        <taxon>Pezizomycotina</taxon>
        <taxon>Dothideomycetes</taxon>
        <taxon>Dothideomycetes incertae sedis</taxon>
        <taxon>Zopfiaceae</taxon>
        <taxon>Zopfia</taxon>
    </lineage>
</organism>
<dbReference type="GO" id="GO:0005506">
    <property type="term" value="F:iron ion binding"/>
    <property type="evidence" value="ECO:0007669"/>
    <property type="project" value="InterPro"/>
</dbReference>
<dbReference type="InterPro" id="IPR017972">
    <property type="entry name" value="Cyt_P450_CS"/>
</dbReference>
<feature type="binding site" description="axial binding residue" evidence="6">
    <location>
        <position position="467"/>
    </location>
    <ligand>
        <name>heme</name>
        <dbReference type="ChEBI" id="CHEBI:30413"/>
    </ligand>
    <ligandPart>
        <name>Fe</name>
        <dbReference type="ChEBI" id="CHEBI:18248"/>
    </ligandPart>
</feature>
<evidence type="ECO:0000256" key="1">
    <source>
        <dbReference type="ARBA" id="ARBA00001971"/>
    </source>
</evidence>
<dbReference type="PANTHER" id="PTHR24305">
    <property type="entry name" value="CYTOCHROME P450"/>
    <property type="match status" value="1"/>
</dbReference>
<evidence type="ECO:0000313" key="10">
    <source>
        <dbReference type="Proteomes" id="UP000800200"/>
    </source>
</evidence>
<dbReference type="PROSITE" id="PS00086">
    <property type="entry name" value="CYTOCHROME_P450"/>
    <property type="match status" value="1"/>
</dbReference>
<gene>
    <name evidence="9" type="ORF">K469DRAFT_692416</name>
</gene>
<name>A0A6A6DPG1_9PEZI</name>
<reference evidence="9" key="1">
    <citation type="journal article" date="2020" name="Stud. Mycol.">
        <title>101 Dothideomycetes genomes: a test case for predicting lifestyles and emergence of pathogens.</title>
        <authorList>
            <person name="Haridas S."/>
            <person name="Albert R."/>
            <person name="Binder M."/>
            <person name="Bloem J."/>
            <person name="Labutti K."/>
            <person name="Salamov A."/>
            <person name="Andreopoulos B."/>
            <person name="Baker S."/>
            <person name="Barry K."/>
            <person name="Bills G."/>
            <person name="Bluhm B."/>
            <person name="Cannon C."/>
            <person name="Castanera R."/>
            <person name="Culley D."/>
            <person name="Daum C."/>
            <person name="Ezra D."/>
            <person name="Gonzalez J."/>
            <person name="Henrissat B."/>
            <person name="Kuo A."/>
            <person name="Liang C."/>
            <person name="Lipzen A."/>
            <person name="Lutzoni F."/>
            <person name="Magnuson J."/>
            <person name="Mondo S."/>
            <person name="Nolan M."/>
            <person name="Ohm R."/>
            <person name="Pangilinan J."/>
            <person name="Park H.-J."/>
            <person name="Ramirez L."/>
            <person name="Alfaro M."/>
            <person name="Sun H."/>
            <person name="Tritt A."/>
            <person name="Yoshinaga Y."/>
            <person name="Zwiers L.-H."/>
            <person name="Turgeon B."/>
            <person name="Goodwin S."/>
            <person name="Spatafora J."/>
            <person name="Crous P."/>
            <person name="Grigoriev I."/>
        </authorList>
    </citation>
    <scope>NUCLEOTIDE SEQUENCE</scope>
    <source>
        <strain evidence="9">CBS 207.26</strain>
    </source>
</reference>
<comment type="similarity">
    <text evidence="2 7">Belongs to the cytochrome P450 family.</text>
</comment>
<evidence type="ECO:0000256" key="3">
    <source>
        <dbReference type="ARBA" id="ARBA00022617"/>
    </source>
</evidence>
<dbReference type="GO" id="GO:0016705">
    <property type="term" value="F:oxidoreductase activity, acting on paired donors, with incorporation or reduction of molecular oxygen"/>
    <property type="evidence" value="ECO:0007669"/>
    <property type="project" value="InterPro"/>
</dbReference>
<dbReference type="GO" id="GO:0020037">
    <property type="term" value="F:heme binding"/>
    <property type="evidence" value="ECO:0007669"/>
    <property type="project" value="InterPro"/>
</dbReference>
<dbReference type="Proteomes" id="UP000800200">
    <property type="component" value="Unassembled WGS sequence"/>
</dbReference>
<dbReference type="InterPro" id="IPR050121">
    <property type="entry name" value="Cytochrome_P450_monoxygenase"/>
</dbReference>
<comment type="cofactor">
    <cofactor evidence="1 6">
        <name>heme</name>
        <dbReference type="ChEBI" id="CHEBI:30413"/>
    </cofactor>
</comment>
<evidence type="ECO:0000256" key="6">
    <source>
        <dbReference type="PIRSR" id="PIRSR602401-1"/>
    </source>
</evidence>
<keyword evidence="4 6" id="KW-0479">Metal-binding</keyword>
<dbReference type="Gene3D" id="1.10.630.10">
    <property type="entry name" value="Cytochrome P450"/>
    <property type="match status" value="1"/>
</dbReference>
<keyword evidence="8" id="KW-0812">Transmembrane</keyword>
<dbReference type="OrthoDB" id="1470350at2759"/>
<feature type="transmembrane region" description="Helical" evidence="8">
    <location>
        <begin position="27"/>
        <end position="47"/>
    </location>
</feature>
<evidence type="ECO:0000256" key="5">
    <source>
        <dbReference type="ARBA" id="ARBA00023004"/>
    </source>
</evidence>
<evidence type="ECO:0000256" key="2">
    <source>
        <dbReference type="ARBA" id="ARBA00010617"/>
    </source>
</evidence>
<evidence type="ECO:0000313" key="9">
    <source>
        <dbReference type="EMBL" id="KAF2180863.1"/>
    </source>
</evidence>
<dbReference type="PRINTS" id="PR00385">
    <property type="entry name" value="P450"/>
</dbReference>
<keyword evidence="3 6" id="KW-0349">Heme</keyword>
<dbReference type="PRINTS" id="PR00463">
    <property type="entry name" value="EP450I"/>
</dbReference>
<dbReference type="AlphaFoldDB" id="A0A6A6DPG1"/>
<dbReference type="PANTHER" id="PTHR24305:SF210">
    <property type="entry name" value="CYTOCHROME P450 MONOOXYGENASE ASQL-RELATED"/>
    <property type="match status" value="1"/>
</dbReference>
<accession>A0A6A6DPG1</accession>
<dbReference type="EMBL" id="ML994655">
    <property type="protein sequence ID" value="KAF2180863.1"/>
    <property type="molecule type" value="Genomic_DNA"/>
</dbReference>
<dbReference type="GO" id="GO:0004497">
    <property type="term" value="F:monooxygenase activity"/>
    <property type="evidence" value="ECO:0007669"/>
    <property type="project" value="UniProtKB-KW"/>
</dbReference>
<dbReference type="InterPro" id="IPR036396">
    <property type="entry name" value="Cyt_P450_sf"/>
</dbReference>
<dbReference type="InterPro" id="IPR001128">
    <property type="entry name" value="Cyt_P450"/>
</dbReference>
<evidence type="ECO:0000256" key="7">
    <source>
        <dbReference type="RuleBase" id="RU000461"/>
    </source>
</evidence>
<keyword evidence="10" id="KW-1185">Reference proteome</keyword>
<protein>
    <submittedName>
        <fullName evidence="9">Cytochrome P450</fullName>
    </submittedName>
</protein>
<keyword evidence="7" id="KW-0503">Monooxygenase</keyword>
<keyword evidence="8" id="KW-0472">Membrane</keyword>